<keyword evidence="2" id="KW-1185">Reference proteome</keyword>
<evidence type="ECO:0000313" key="2">
    <source>
        <dbReference type="Proteomes" id="UP000199011"/>
    </source>
</evidence>
<dbReference type="EMBL" id="FOVO01000035">
    <property type="protein sequence ID" value="SFN94468.1"/>
    <property type="molecule type" value="Genomic_DNA"/>
</dbReference>
<sequence>MSNIFVLVILGLAILSLAVFLFLHDAEIAQWLEIFAQRLLKWQPLT</sequence>
<name>A0A1I5D5E4_9GAMM</name>
<proteinExistence type="predicted"/>
<protein>
    <submittedName>
        <fullName evidence="1">Uncharacterized protein</fullName>
    </submittedName>
</protein>
<organism evidence="1 2">
    <name type="scientific">Xenorhabdus japonica</name>
    <dbReference type="NCBI Taxonomy" id="53341"/>
    <lineage>
        <taxon>Bacteria</taxon>
        <taxon>Pseudomonadati</taxon>
        <taxon>Pseudomonadota</taxon>
        <taxon>Gammaproteobacteria</taxon>
        <taxon>Enterobacterales</taxon>
        <taxon>Morganellaceae</taxon>
        <taxon>Xenorhabdus</taxon>
    </lineage>
</organism>
<dbReference type="Proteomes" id="UP000199011">
    <property type="component" value="Unassembled WGS sequence"/>
</dbReference>
<gene>
    <name evidence="1" type="ORF">SAMN05421579_1355</name>
</gene>
<evidence type="ECO:0000313" key="1">
    <source>
        <dbReference type="EMBL" id="SFN94468.1"/>
    </source>
</evidence>
<dbReference type="AlphaFoldDB" id="A0A1I5D5E4"/>
<accession>A0A1I5D5E4</accession>
<reference evidence="2" key="1">
    <citation type="submission" date="2016-10" db="EMBL/GenBank/DDBJ databases">
        <authorList>
            <person name="Varghese N."/>
            <person name="Submissions S."/>
        </authorList>
    </citation>
    <scope>NUCLEOTIDE SEQUENCE [LARGE SCALE GENOMIC DNA]</scope>
    <source>
        <strain evidence="2">DSM 16522</strain>
    </source>
</reference>